<organism evidence="1 2">
    <name type="scientific">Melastoma candidum</name>
    <dbReference type="NCBI Taxonomy" id="119954"/>
    <lineage>
        <taxon>Eukaryota</taxon>
        <taxon>Viridiplantae</taxon>
        <taxon>Streptophyta</taxon>
        <taxon>Embryophyta</taxon>
        <taxon>Tracheophyta</taxon>
        <taxon>Spermatophyta</taxon>
        <taxon>Magnoliopsida</taxon>
        <taxon>eudicotyledons</taxon>
        <taxon>Gunneridae</taxon>
        <taxon>Pentapetalae</taxon>
        <taxon>rosids</taxon>
        <taxon>malvids</taxon>
        <taxon>Myrtales</taxon>
        <taxon>Melastomataceae</taxon>
        <taxon>Melastomatoideae</taxon>
        <taxon>Melastomateae</taxon>
        <taxon>Melastoma</taxon>
    </lineage>
</organism>
<keyword evidence="2" id="KW-1185">Reference proteome</keyword>
<evidence type="ECO:0000313" key="1">
    <source>
        <dbReference type="EMBL" id="KAI4372226.1"/>
    </source>
</evidence>
<evidence type="ECO:0000313" key="2">
    <source>
        <dbReference type="Proteomes" id="UP001057402"/>
    </source>
</evidence>
<comment type="caution">
    <text evidence="1">The sequence shown here is derived from an EMBL/GenBank/DDBJ whole genome shotgun (WGS) entry which is preliminary data.</text>
</comment>
<reference evidence="2" key="1">
    <citation type="journal article" date="2023" name="Front. Plant Sci.">
        <title>Chromosomal-level genome assembly of Melastoma candidum provides insights into trichome evolution.</title>
        <authorList>
            <person name="Zhong Y."/>
            <person name="Wu W."/>
            <person name="Sun C."/>
            <person name="Zou P."/>
            <person name="Liu Y."/>
            <person name="Dai S."/>
            <person name="Zhou R."/>
        </authorList>
    </citation>
    <scope>NUCLEOTIDE SEQUENCE [LARGE SCALE GENOMIC DNA]</scope>
</reference>
<gene>
    <name evidence="1" type="ORF">MLD38_010482</name>
</gene>
<proteinExistence type="predicted"/>
<name>A0ACB9QZF4_9MYRT</name>
<dbReference type="EMBL" id="CM042883">
    <property type="protein sequence ID" value="KAI4372226.1"/>
    <property type="molecule type" value="Genomic_DNA"/>
</dbReference>
<dbReference type="Proteomes" id="UP001057402">
    <property type="component" value="Chromosome 4"/>
</dbReference>
<accession>A0ACB9QZF4</accession>
<protein>
    <submittedName>
        <fullName evidence="1">Uncharacterized protein</fullName>
    </submittedName>
</protein>
<sequence length="485" mass="53153">MSPTTKSTRHLVDNAHPHQGALSSVLVLSDRRSLPPPVLTTGRRSDQIRTKSPTRIRGKTKTSSSTPPSSSVGVSSSPTPPPIDRFAMSSSSSFPRTPPHPSPQQPPSASSSSSDVTVSITSPLLSPQFRSPSRPGLFNATRFLRRAGSRRVLREPSVLVRETAAEQLEEQQTDWAYSKPIVILDVIWNFAFITAAIAVIVVSMDERPSMPLRVWIAGYAFQCLLHVVCVVDEFRRRERRARRGRGAGGGDSDSDGMVDAGEESRDGSGSGRQYVSLSQLSNDEGSSSAAKHLESANTMFSFIWWIVGFYWISAGAPSLANEAPRLYWLCIVFLGFDVFFVVFCVALACVIGIAVCCCLPCIIAILYAVADQEGASKEEIEKLPKFKFLTIADGEKLITDAQGPIVGVMTECNAKESPNQHYLSKEDAECCICLCAYEDGVELRELPCEHHFHCTCVDKWLRINATCPLCKYNILKTANQGQEEV</sequence>